<dbReference type="Proteomes" id="UP000730739">
    <property type="component" value="Unassembled WGS sequence"/>
</dbReference>
<evidence type="ECO:0000313" key="1">
    <source>
        <dbReference type="EMBL" id="MBP2238690.1"/>
    </source>
</evidence>
<sequence>MLFEMNTLFEEYIARMLKRALASDDLRVVSQGGRLYCLETEDRHGLFQTQPDILLKRGDTVVQVIDTKWKRITSRINDPKQGISQADIYQMMAYGRLYRCGHLTLLYPHHGDLLGDDGVLATNVITGSDDRLETATIDVGRAGDMASRLRRLVHCACS</sequence>
<organism evidence="1 2">
    <name type="scientific">Sinorhizobium kostiense</name>
    <dbReference type="NCBI Taxonomy" id="76747"/>
    <lineage>
        <taxon>Bacteria</taxon>
        <taxon>Pseudomonadati</taxon>
        <taxon>Pseudomonadota</taxon>
        <taxon>Alphaproteobacteria</taxon>
        <taxon>Hyphomicrobiales</taxon>
        <taxon>Rhizobiaceae</taxon>
        <taxon>Sinorhizobium/Ensifer group</taxon>
        <taxon>Sinorhizobium</taxon>
    </lineage>
</organism>
<keyword evidence="2" id="KW-1185">Reference proteome</keyword>
<dbReference type="InterPro" id="IPR019292">
    <property type="entry name" value="McrC"/>
</dbReference>
<proteinExistence type="predicted"/>
<gene>
    <name evidence="1" type="ORF">J2Z31_005231</name>
</gene>
<accession>A0ABS4R715</accession>
<name>A0ABS4R715_9HYPH</name>
<reference evidence="1 2" key="1">
    <citation type="submission" date="2021-03" db="EMBL/GenBank/DDBJ databases">
        <title>Genomic Encyclopedia of Type Strains, Phase IV (KMG-IV): sequencing the most valuable type-strain genomes for metagenomic binning, comparative biology and taxonomic classification.</title>
        <authorList>
            <person name="Goeker M."/>
        </authorList>
    </citation>
    <scope>NUCLEOTIDE SEQUENCE [LARGE SCALE GENOMIC DNA]</scope>
    <source>
        <strain evidence="1 2">DSM 13372</strain>
    </source>
</reference>
<dbReference type="PANTHER" id="PTHR38733">
    <property type="entry name" value="PROTEIN MCRC"/>
    <property type="match status" value="1"/>
</dbReference>
<evidence type="ECO:0000313" key="2">
    <source>
        <dbReference type="Proteomes" id="UP000730739"/>
    </source>
</evidence>
<dbReference type="Pfam" id="PF10117">
    <property type="entry name" value="McrBC"/>
    <property type="match status" value="1"/>
</dbReference>
<protein>
    <submittedName>
        <fullName evidence="1">5-methylcytosine-specific restriction enzyme subunit McrC</fullName>
    </submittedName>
</protein>
<comment type="caution">
    <text evidence="1">The sequence shown here is derived from an EMBL/GenBank/DDBJ whole genome shotgun (WGS) entry which is preliminary data.</text>
</comment>
<dbReference type="EMBL" id="JAGILA010000009">
    <property type="protein sequence ID" value="MBP2238690.1"/>
    <property type="molecule type" value="Genomic_DNA"/>
</dbReference>
<dbReference type="PANTHER" id="PTHR38733:SF1">
    <property type="entry name" value="TYPE IV METHYL-DIRECTED RESTRICTION ENZYME ECOKMCRBC"/>
    <property type="match status" value="1"/>
</dbReference>